<dbReference type="EMBL" id="KZ505865">
    <property type="protein sequence ID" value="PKU43871.1"/>
    <property type="molecule type" value="Genomic_DNA"/>
</dbReference>
<reference evidence="3" key="1">
    <citation type="submission" date="2017-11" db="EMBL/GenBank/DDBJ databases">
        <authorList>
            <person name="Lima N.C."/>
            <person name="Parody-Merino A.M."/>
            <person name="Battley P.F."/>
            <person name="Fidler A.E."/>
            <person name="Prosdocimi F."/>
        </authorList>
    </citation>
    <scope>NUCLEOTIDE SEQUENCE [LARGE SCALE GENOMIC DNA]</scope>
</reference>
<evidence type="ECO:0000313" key="3">
    <source>
        <dbReference type="Proteomes" id="UP000233556"/>
    </source>
</evidence>
<dbReference type="Pfam" id="PF03372">
    <property type="entry name" value="Exo_endo_phos"/>
    <property type="match status" value="1"/>
</dbReference>
<dbReference type="SUPFAM" id="SSF56219">
    <property type="entry name" value="DNase I-like"/>
    <property type="match status" value="1"/>
</dbReference>
<organism evidence="2 3">
    <name type="scientific">Limosa lapponica baueri</name>
    <dbReference type="NCBI Taxonomy" id="1758121"/>
    <lineage>
        <taxon>Eukaryota</taxon>
        <taxon>Metazoa</taxon>
        <taxon>Chordata</taxon>
        <taxon>Craniata</taxon>
        <taxon>Vertebrata</taxon>
        <taxon>Euteleostomi</taxon>
        <taxon>Archelosauria</taxon>
        <taxon>Archosauria</taxon>
        <taxon>Dinosauria</taxon>
        <taxon>Saurischia</taxon>
        <taxon>Theropoda</taxon>
        <taxon>Coelurosauria</taxon>
        <taxon>Aves</taxon>
        <taxon>Neognathae</taxon>
        <taxon>Neoaves</taxon>
        <taxon>Charadriiformes</taxon>
        <taxon>Scolopacidae</taxon>
        <taxon>Limosa</taxon>
    </lineage>
</organism>
<dbReference type="GO" id="GO:0031012">
    <property type="term" value="C:extracellular matrix"/>
    <property type="evidence" value="ECO:0007669"/>
    <property type="project" value="TreeGrafter"/>
</dbReference>
<dbReference type="GO" id="GO:0003824">
    <property type="term" value="F:catalytic activity"/>
    <property type="evidence" value="ECO:0007669"/>
    <property type="project" value="InterPro"/>
</dbReference>
<dbReference type="InterPro" id="IPR036691">
    <property type="entry name" value="Endo/exonu/phosph_ase_sf"/>
</dbReference>
<keyword evidence="3" id="KW-1185">Reference proteome</keyword>
<dbReference type="OrthoDB" id="9393271at2759"/>
<gene>
    <name evidence="2" type="ORF">llap_5802</name>
</gene>
<dbReference type="PANTHER" id="PTHR33395">
    <property type="entry name" value="TRANSCRIPTASE, PUTATIVE-RELATED-RELATED"/>
    <property type="match status" value="1"/>
</dbReference>
<dbReference type="GO" id="GO:0061343">
    <property type="term" value="P:cell adhesion involved in heart morphogenesis"/>
    <property type="evidence" value="ECO:0007669"/>
    <property type="project" value="TreeGrafter"/>
</dbReference>
<sequence length="153" mass="17250">MPVLLGKRTRKVLQPVVSVEVGDGDPCGRENMRGNDRLATTEGSKHGQVGIRARPAKKVAGQLAQLKCIYMNACRMGNKLEKLEAIVQQENHDIVAITGTWWEDLHNWSTVIDGYQLFRRDRQGRRGGGVALYVRDRFEFLELNNVNDSVECL</sequence>
<feature type="domain" description="Endonuclease/exonuclease/phosphatase" evidence="1">
    <location>
        <begin position="73"/>
        <end position="142"/>
    </location>
</feature>
<protein>
    <submittedName>
        <fullName evidence="2">Nipped-b-like protein</fullName>
    </submittedName>
</protein>
<dbReference type="AlphaFoldDB" id="A0A2I0UCV7"/>
<accession>A0A2I0UCV7</accession>
<dbReference type="InterPro" id="IPR005135">
    <property type="entry name" value="Endo/exonuclease/phosphatase"/>
</dbReference>
<reference evidence="3" key="2">
    <citation type="submission" date="2017-12" db="EMBL/GenBank/DDBJ databases">
        <title>Genome sequence of the Bar-tailed Godwit (Limosa lapponica baueri).</title>
        <authorList>
            <person name="Lima N.C.B."/>
            <person name="Parody-Merino A.M."/>
            <person name="Battley P.F."/>
            <person name="Fidler A.E."/>
            <person name="Prosdocimi F."/>
        </authorList>
    </citation>
    <scope>NUCLEOTIDE SEQUENCE [LARGE SCALE GENOMIC DNA]</scope>
</reference>
<dbReference type="GO" id="GO:0007508">
    <property type="term" value="P:larval heart development"/>
    <property type="evidence" value="ECO:0007669"/>
    <property type="project" value="TreeGrafter"/>
</dbReference>
<dbReference type="Gene3D" id="3.60.10.10">
    <property type="entry name" value="Endonuclease/exonuclease/phosphatase"/>
    <property type="match status" value="1"/>
</dbReference>
<proteinExistence type="predicted"/>
<dbReference type="Proteomes" id="UP000233556">
    <property type="component" value="Unassembled WGS sequence"/>
</dbReference>
<evidence type="ECO:0000259" key="1">
    <source>
        <dbReference type="Pfam" id="PF03372"/>
    </source>
</evidence>
<dbReference type="PANTHER" id="PTHR33395:SF22">
    <property type="entry name" value="REVERSE TRANSCRIPTASE DOMAIN-CONTAINING PROTEIN"/>
    <property type="match status" value="1"/>
</dbReference>
<evidence type="ECO:0000313" key="2">
    <source>
        <dbReference type="EMBL" id="PKU43871.1"/>
    </source>
</evidence>
<name>A0A2I0UCV7_LIMLA</name>